<name>A0A5C1AIA9_9BACT</name>
<accession>A0A5C1AIA9</accession>
<dbReference type="RefSeq" id="WP_168219273.1">
    <property type="nucleotide sequence ID" value="NZ_CP042425.1"/>
</dbReference>
<dbReference type="EMBL" id="CP042425">
    <property type="protein sequence ID" value="QEL18911.1"/>
    <property type="molecule type" value="Genomic_DNA"/>
</dbReference>
<evidence type="ECO:0000313" key="5">
    <source>
        <dbReference type="Proteomes" id="UP000324974"/>
    </source>
</evidence>
<feature type="domain" description="Transposase IS4-like" evidence="2">
    <location>
        <begin position="106"/>
        <end position="243"/>
    </location>
</feature>
<feature type="compositionally biased region" description="Basic and acidic residues" evidence="1">
    <location>
        <begin position="11"/>
        <end position="24"/>
    </location>
</feature>
<proteinExistence type="predicted"/>
<feature type="domain" description="H repeat-associated protein N-terminal" evidence="3">
    <location>
        <begin position="10"/>
        <end position="96"/>
    </location>
</feature>
<dbReference type="Pfam" id="PF13808">
    <property type="entry name" value="DDE_Tnp_1_assoc"/>
    <property type="match status" value="1"/>
</dbReference>
<dbReference type="KEGG" id="lrs:PX52LOC_05961"/>
<organism evidence="4 5">
    <name type="scientific">Limnoglobus roseus</name>
    <dbReference type="NCBI Taxonomy" id="2598579"/>
    <lineage>
        <taxon>Bacteria</taxon>
        <taxon>Pseudomonadati</taxon>
        <taxon>Planctomycetota</taxon>
        <taxon>Planctomycetia</taxon>
        <taxon>Gemmatales</taxon>
        <taxon>Gemmataceae</taxon>
        <taxon>Limnoglobus</taxon>
    </lineage>
</organism>
<evidence type="ECO:0000259" key="2">
    <source>
        <dbReference type="Pfam" id="PF01609"/>
    </source>
</evidence>
<dbReference type="Proteomes" id="UP000324974">
    <property type="component" value="Chromosome"/>
</dbReference>
<dbReference type="InterPro" id="IPR032806">
    <property type="entry name" value="YbfD_N"/>
</dbReference>
<keyword evidence="5" id="KW-1185">Reference proteome</keyword>
<dbReference type="PANTHER" id="PTHR30298">
    <property type="entry name" value="H REPEAT-ASSOCIATED PREDICTED TRANSPOSASE"/>
    <property type="match status" value="1"/>
</dbReference>
<dbReference type="InterPro" id="IPR002559">
    <property type="entry name" value="Transposase_11"/>
</dbReference>
<dbReference type="AlphaFoldDB" id="A0A5C1AIA9"/>
<dbReference type="GO" id="GO:0006313">
    <property type="term" value="P:DNA transposition"/>
    <property type="evidence" value="ECO:0007669"/>
    <property type="project" value="InterPro"/>
</dbReference>
<feature type="region of interest" description="Disordered" evidence="1">
    <location>
        <begin position="1"/>
        <end position="27"/>
    </location>
</feature>
<sequence>MPQQDVSITRHFADRPDPRVDRTKKPSPGDILVVARCAVIAGADSWEEVEAIGQAKADGLKTFPTLPNGIPGRDTFYRVFARLDPKRFGECVAAWVGAACEAAGLKHIAVDGKACRSAPNGTFSGCRHLVGAWAAENRPILGQEAVADGSHEIAAIPELLKALDRKGALVTLDAAGCQKEIAKQIRTGGGHDLLAVKGNQPALHDAVPGVFDRACEADFAGVKHGRHEPVERGHGRHEERYVTVVYDPEGLPPEWPDVAAVILVGRDREVKGKRTDTAHYYVTSLKGDGRRVGAVDSPALGGGERAARVPGRGLPGGREQDGRQARRNQHRNGATGGGLTPQAGPGQGPRQSQAV</sequence>
<dbReference type="InterPro" id="IPR051698">
    <property type="entry name" value="Transposase_11-like"/>
</dbReference>
<dbReference type="GO" id="GO:0004803">
    <property type="term" value="F:transposase activity"/>
    <property type="evidence" value="ECO:0007669"/>
    <property type="project" value="InterPro"/>
</dbReference>
<evidence type="ECO:0000256" key="1">
    <source>
        <dbReference type="SAM" id="MobiDB-lite"/>
    </source>
</evidence>
<dbReference type="InterPro" id="IPR047647">
    <property type="entry name" value="ISAs1_transpos"/>
</dbReference>
<dbReference type="GO" id="GO:0003677">
    <property type="term" value="F:DNA binding"/>
    <property type="evidence" value="ECO:0007669"/>
    <property type="project" value="InterPro"/>
</dbReference>
<evidence type="ECO:0000313" key="4">
    <source>
        <dbReference type="EMBL" id="QEL18911.1"/>
    </source>
</evidence>
<dbReference type="NCBIfam" id="NF033564">
    <property type="entry name" value="transpos_ISAs1"/>
    <property type="match status" value="1"/>
</dbReference>
<feature type="region of interest" description="Disordered" evidence="1">
    <location>
        <begin position="289"/>
        <end position="355"/>
    </location>
</feature>
<dbReference type="Pfam" id="PF01609">
    <property type="entry name" value="DDE_Tnp_1"/>
    <property type="match status" value="1"/>
</dbReference>
<gene>
    <name evidence="4" type="ORF">PX52LOC_05961</name>
</gene>
<protein>
    <submittedName>
        <fullName evidence="4">ISAs1 family transposase</fullName>
    </submittedName>
</protein>
<evidence type="ECO:0000259" key="3">
    <source>
        <dbReference type="Pfam" id="PF13808"/>
    </source>
</evidence>
<reference evidence="5" key="1">
    <citation type="submission" date="2019-08" db="EMBL/GenBank/DDBJ databases">
        <title>Limnoglobus roseus gen. nov., sp. nov., a novel freshwater planctomycete with a giant genome from the family Gemmataceae.</title>
        <authorList>
            <person name="Kulichevskaya I.S."/>
            <person name="Naumoff D.G."/>
            <person name="Miroshnikov K."/>
            <person name="Ivanova A."/>
            <person name="Philippov D.A."/>
            <person name="Hakobyan A."/>
            <person name="Rijpstra I.C."/>
            <person name="Sinninghe Damste J.S."/>
            <person name="Liesack W."/>
            <person name="Dedysh S.N."/>
        </authorList>
    </citation>
    <scope>NUCLEOTIDE SEQUENCE [LARGE SCALE GENOMIC DNA]</scope>
    <source>
        <strain evidence="5">PX52</strain>
    </source>
</reference>
<dbReference type="PANTHER" id="PTHR30298:SF0">
    <property type="entry name" value="PROTEIN YBFL-RELATED"/>
    <property type="match status" value="1"/>
</dbReference>